<dbReference type="InterPro" id="IPR036694">
    <property type="entry name" value="Dodecin-like_sf"/>
</dbReference>
<dbReference type="PANTHER" id="PTHR39324">
    <property type="entry name" value="CALCIUM DODECIN"/>
    <property type="match status" value="1"/>
</dbReference>
<reference evidence="1 2" key="1">
    <citation type="journal article" date="2018" name="Aquat. Microb. Ecol.">
        <title>Gammaproteobacterial methanotrophs dominate.</title>
        <authorList>
            <person name="Rissanen A.J."/>
            <person name="Saarenheimo J."/>
            <person name="Tiirola M."/>
            <person name="Peura S."/>
            <person name="Aalto S.L."/>
            <person name="Karvinen A."/>
            <person name="Nykanen H."/>
        </authorList>
    </citation>
    <scope>NUCLEOTIDE SEQUENCE [LARGE SCALE GENOMIC DNA]</scope>
    <source>
        <strain evidence="1">AMbin10</strain>
    </source>
</reference>
<evidence type="ECO:0000313" key="2">
    <source>
        <dbReference type="Proteomes" id="UP000249396"/>
    </source>
</evidence>
<dbReference type="EMBL" id="QJPH01000450">
    <property type="protein sequence ID" value="PZN73673.1"/>
    <property type="molecule type" value="Genomic_DNA"/>
</dbReference>
<name>A0A2W4QPR3_9GAMM</name>
<organism evidence="1 2">
    <name type="scientific">Candidatus Methylumidiphilus alinenensis</name>
    <dbReference type="NCBI Taxonomy" id="2202197"/>
    <lineage>
        <taxon>Bacteria</taxon>
        <taxon>Pseudomonadati</taxon>
        <taxon>Pseudomonadota</taxon>
        <taxon>Gammaproteobacteria</taxon>
        <taxon>Methylococcales</taxon>
        <taxon>Candidatus Methylumidiphilus</taxon>
    </lineage>
</organism>
<accession>A0A2W4QPR3</accession>
<dbReference type="InterPro" id="IPR009923">
    <property type="entry name" value="Dodecin"/>
</dbReference>
<dbReference type="NCBIfam" id="NF043052">
    <property type="entry name" value="DodecBact"/>
    <property type="match status" value="1"/>
</dbReference>
<dbReference type="InterPro" id="IPR050049">
    <property type="entry name" value="Dodecin_bact"/>
</dbReference>
<protein>
    <recommendedName>
        <fullName evidence="3">Dodecin flavoprotein</fullName>
    </recommendedName>
</protein>
<gene>
    <name evidence="1" type="ORF">DM484_22325</name>
</gene>
<dbReference type="InterPro" id="IPR025543">
    <property type="entry name" value="Dodecin-like"/>
</dbReference>
<comment type="caution">
    <text evidence="1">The sequence shown here is derived from an EMBL/GenBank/DDBJ whole genome shotgun (WGS) entry which is preliminary data.</text>
</comment>
<dbReference type="Proteomes" id="UP000249396">
    <property type="component" value="Unassembled WGS sequence"/>
</dbReference>
<dbReference type="Pfam" id="PF07311">
    <property type="entry name" value="Dodecin"/>
    <property type="match status" value="1"/>
</dbReference>
<dbReference type="PANTHER" id="PTHR39324:SF1">
    <property type="entry name" value="CALCIUM DODECIN"/>
    <property type="match status" value="1"/>
</dbReference>
<proteinExistence type="predicted"/>
<dbReference type="SUPFAM" id="SSF89807">
    <property type="entry name" value="Dodecin-like"/>
    <property type="match status" value="1"/>
</dbReference>
<dbReference type="AlphaFoldDB" id="A0A2W4QPR3"/>
<dbReference type="Gene3D" id="3.30.1660.10">
    <property type="entry name" value="Flavin-binding protein dodecin"/>
    <property type="match status" value="1"/>
</dbReference>
<evidence type="ECO:0000313" key="1">
    <source>
        <dbReference type="EMBL" id="PZN73673.1"/>
    </source>
</evidence>
<evidence type="ECO:0008006" key="3">
    <source>
        <dbReference type="Google" id="ProtNLM"/>
    </source>
</evidence>
<sequence>MSDHVYKIVTIVGSSKNSSDEAIQNAVAKLAESGKRLDWFEVVETRGHIVEGKVGHYQVVLKIGYRLESQD</sequence>